<comment type="caution">
    <text evidence="1">The sequence shown here is derived from an EMBL/GenBank/DDBJ whole genome shotgun (WGS) entry which is preliminary data.</text>
</comment>
<evidence type="ECO:0000313" key="2">
    <source>
        <dbReference type="Proteomes" id="UP001281761"/>
    </source>
</evidence>
<reference evidence="1 2" key="1">
    <citation type="journal article" date="2022" name="bioRxiv">
        <title>Genomics of Preaxostyla Flagellates Illuminates Evolutionary Transitions and the Path Towards Mitochondrial Loss.</title>
        <authorList>
            <person name="Novak L.V.F."/>
            <person name="Treitli S.C."/>
            <person name="Pyrih J."/>
            <person name="Halakuc P."/>
            <person name="Pipaliya S.V."/>
            <person name="Vacek V."/>
            <person name="Brzon O."/>
            <person name="Soukal P."/>
            <person name="Eme L."/>
            <person name="Dacks J.B."/>
            <person name="Karnkowska A."/>
            <person name="Elias M."/>
            <person name="Hampl V."/>
        </authorList>
    </citation>
    <scope>NUCLEOTIDE SEQUENCE [LARGE SCALE GENOMIC DNA]</scope>
    <source>
        <strain evidence="1">NAU3</strain>
        <tissue evidence="1">Gut</tissue>
    </source>
</reference>
<gene>
    <name evidence="1" type="ORF">BLNAU_10298</name>
</gene>
<organism evidence="1 2">
    <name type="scientific">Blattamonas nauphoetae</name>
    <dbReference type="NCBI Taxonomy" id="2049346"/>
    <lineage>
        <taxon>Eukaryota</taxon>
        <taxon>Metamonada</taxon>
        <taxon>Preaxostyla</taxon>
        <taxon>Oxymonadida</taxon>
        <taxon>Blattamonas</taxon>
    </lineage>
</organism>
<accession>A0ABQ9XTK7</accession>
<sequence length="452" mass="52356">MSDWRLVLQDSITTEDLRQGCLSLFDRVDSEMDLSQSETNHAVRFLEYSSLHIKYRRSPHNKLLEAIFPNDEPRQRSLTSTLLKLVCHPSDTLRAVALSFLDVSFSQSSREFFPTVAMTGLLPQLFNTLRPHEIPVNGITIEFHRYITSIVNTIFVFCTPEDICRHLGITADSPRAKALIAEFIDPIFQPSFTYLRSLMAPPVCPTDPRFGFTFISNMPQFDPILKNDPSRSNYPEMKHFFGEIHKNMLEELTSMLGLASSSETELCLHSDSTDPETTQLWLTGFVALLDRVNEETQFSDLGMLAVLYFLKHCPEKMQLIPWTADSFGFKMDLSLFNSSKFTTKSLWALYTPSQPHHAAATLKAFQEIRRHHTDLTHLKHIWNVWFPNFIRAVGTSHVPFTFEFIDLHTELMKFLNDQLALIRSYEFPRKRELNDELRRELDKTYHAFFTQT</sequence>
<dbReference type="EMBL" id="JARBJD010000074">
    <property type="protein sequence ID" value="KAK2954813.1"/>
    <property type="molecule type" value="Genomic_DNA"/>
</dbReference>
<evidence type="ECO:0000313" key="1">
    <source>
        <dbReference type="EMBL" id="KAK2954813.1"/>
    </source>
</evidence>
<keyword evidence="2" id="KW-1185">Reference proteome</keyword>
<name>A0ABQ9XTK7_9EUKA</name>
<protein>
    <submittedName>
        <fullName evidence="1">Uncharacterized protein</fullName>
    </submittedName>
</protein>
<dbReference type="Proteomes" id="UP001281761">
    <property type="component" value="Unassembled WGS sequence"/>
</dbReference>
<proteinExistence type="predicted"/>